<feature type="region of interest" description="Disordered" evidence="1">
    <location>
        <begin position="689"/>
        <end position="749"/>
    </location>
</feature>
<dbReference type="GO" id="GO:0045945">
    <property type="term" value="P:positive regulation of transcription by RNA polymerase III"/>
    <property type="evidence" value="ECO:0007669"/>
    <property type="project" value="TreeGrafter"/>
</dbReference>
<dbReference type="Pfam" id="PF10505">
    <property type="entry name" value="NARG2_C"/>
    <property type="match status" value="1"/>
</dbReference>
<feature type="region of interest" description="Disordered" evidence="1">
    <location>
        <begin position="208"/>
        <end position="229"/>
    </location>
</feature>
<dbReference type="OrthoDB" id="6022603at2759"/>
<keyword evidence="4" id="KW-1185">Reference proteome</keyword>
<evidence type="ECO:0000256" key="1">
    <source>
        <dbReference type="SAM" id="MobiDB-lite"/>
    </source>
</evidence>
<dbReference type="PANTHER" id="PTHR14633">
    <property type="entry name" value="LITTLE ELONGATION COMPLEX SUBUNIT 2"/>
    <property type="match status" value="1"/>
</dbReference>
<feature type="compositionally biased region" description="Basic residues" evidence="1">
    <location>
        <begin position="689"/>
        <end position="703"/>
    </location>
</feature>
<name>A0A7M6DR04_9CNID</name>
<feature type="domain" description="Little elongation complex subunit 2 C-terminal" evidence="2">
    <location>
        <begin position="473"/>
        <end position="675"/>
    </location>
</feature>
<evidence type="ECO:0000313" key="3">
    <source>
        <dbReference type="EnsemblMetazoa" id="CLYHEMP023733.1"/>
    </source>
</evidence>
<evidence type="ECO:0000313" key="4">
    <source>
        <dbReference type="Proteomes" id="UP000594262"/>
    </source>
</evidence>
<feature type="compositionally biased region" description="Acidic residues" evidence="1">
    <location>
        <begin position="1"/>
        <end position="19"/>
    </location>
</feature>
<dbReference type="PANTHER" id="PTHR14633:SF3">
    <property type="entry name" value="LITTLE ELONGATION COMPLEX SUBUNIT 2"/>
    <property type="match status" value="1"/>
</dbReference>
<dbReference type="GO" id="GO:0042795">
    <property type="term" value="P:snRNA transcription by RNA polymerase II"/>
    <property type="evidence" value="ECO:0007669"/>
    <property type="project" value="TreeGrafter"/>
</dbReference>
<sequence>MNVEDDGSEEGELKDDELNYDGGAGDVNIDDGDSDVNVDDGDSDTEEDRFVINTETEDTEAEGEMVNEILQHQDEESVDSEMMAIHHKLSKNDGAGDGKSDDLKTLSEKESKKINFSKQISTIKDVSTDNENENSERTTIMVLDEGDEIEDNIDDDDDACKIDWQQTAVIPKPHLFTEAMFNQFCSPQRLNIQKINICEQILKEQRFSQSKQKSKNADDQNNQKTEKKSLIENTFKLKTKYHLTLMEPKPSRISPGDRYFYMKYMEHVTKKNNDKFLRQHEDRFKEMSRIVRQEQSEYTTHLYQCFMANPAEYFFINQQVKQFIKNNNMERIKGLLAEKKRCFSLKQTINMKQVQNNPQIKFDFLGECAKQQDKINRLHIPALHTTLMENGIPQSPKFSPSPFNPTQLCEEKRCPMFAHQDALLAIMESLAIPTREWLIPVHIDYNKNLGRSVIRIEEPLPRRNIAIREANRTFYQNNFLKASQTNNVNMFSCGSHRILIESSVDASEEENYQQTFSVNAKIELQPSIGFETFSILDLCHMWWSSKLANTSQIACCRIDPRNDMLRKIEYYTRAMLCGPGCPYNPHYFYSQLNYLCDILCTAQPGRYVLEHASGNAFFFLFEEKEKGFTTFETKYKDLLSNKNELIMTNQVSAAWLPLDTNIPRNVDGIPCLFSPNIQKQEFIALGKRAKTNKKSGKKRKHSDKKLVSPISTPSQKFEDDLLHPGTEDETRSPVFKDPISYGNSLDELF</sequence>
<proteinExistence type="predicted"/>
<reference evidence="3" key="1">
    <citation type="submission" date="2021-01" db="UniProtKB">
        <authorList>
            <consortium name="EnsemblMetazoa"/>
        </authorList>
    </citation>
    <scope>IDENTIFICATION</scope>
</reference>
<accession>A0A7M6DR04</accession>
<dbReference type="GO" id="GO:0008023">
    <property type="term" value="C:transcription elongation factor complex"/>
    <property type="evidence" value="ECO:0007669"/>
    <property type="project" value="InterPro"/>
</dbReference>
<organism evidence="3 4">
    <name type="scientific">Clytia hemisphaerica</name>
    <dbReference type="NCBI Taxonomy" id="252671"/>
    <lineage>
        <taxon>Eukaryota</taxon>
        <taxon>Metazoa</taxon>
        <taxon>Cnidaria</taxon>
        <taxon>Hydrozoa</taxon>
        <taxon>Hydroidolina</taxon>
        <taxon>Leptothecata</taxon>
        <taxon>Obeliida</taxon>
        <taxon>Clytiidae</taxon>
        <taxon>Clytia</taxon>
    </lineage>
</organism>
<feature type="compositionally biased region" description="Acidic residues" evidence="1">
    <location>
        <begin position="28"/>
        <end position="47"/>
    </location>
</feature>
<feature type="compositionally biased region" description="Basic and acidic residues" evidence="1">
    <location>
        <begin position="716"/>
        <end position="731"/>
    </location>
</feature>
<feature type="region of interest" description="Disordered" evidence="1">
    <location>
        <begin position="1"/>
        <end position="49"/>
    </location>
</feature>
<dbReference type="Proteomes" id="UP000594262">
    <property type="component" value="Unplaced"/>
</dbReference>
<dbReference type="GO" id="GO:0042796">
    <property type="term" value="P:snRNA transcription by RNA polymerase III"/>
    <property type="evidence" value="ECO:0007669"/>
    <property type="project" value="TreeGrafter"/>
</dbReference>
<protein>
    <recommendedName>
        <fullName evidence="2">Little elongation complex subunit 2 C-terminal domain-containing protein</fullName>
    </recommendedName>
</protein>
<dbReference type="RefSeq" id="XP_066923240.1">
    <property type="nucleotide sequence ID" value="XM_067067139.1"/>
</dbReference>
<dbReference type="AlphaFoldDB" id="A0A7M6DR04"/>
<dbReference type="InterPro" id="IPR019535">
    <property type="entry name" value="ICE2_C"/>
</dbReference>
<dbReference type="EnsemblMetazoa" id="CLYHEMT023733.1">
    <property type="protein sequence ID" value="CLYHEMP023733.1"/>
    <property type="gene ID" value="CLYHEMG023733"/>
</dbReference>
<dbReference type="GeneID" id="136810578"/>
<evidence type="ECO:0000259" key="2">
    <source>
        <dbReference type="Pfam" id="PF10505"/>
    </source>
</evidence>